<dbReference type="PROSITE" id="PS51186">
    <property type="entry name" value="GNAT"/>
    <property type="match status" value="1"/>
</dbReference>
<gene>
    <name evidence="3" type="ORF">I8D64_02305</name>
</gene>
<organism evidence="3 4">
    <name type="scientific">Brachybacterium halotolerans</name>
    <dbReference type="NCBI Taxonomy" id="2795215"/>
    <lineage>
        <taxon>Bacteria</taxon>
        <taxon>Bacillati</taxon>
        <taxon>Actinomycetota</taxon>
        <taxon>Actinomycetes</taxon>
        <taxon>Micrococcales</taxon>
        <taxon>Dermabacteraceae</taxon>
        <taxon>Brachybacterium</taxon>
    </lineage>
</organism>
<evidence type="ECO:0000256" key="1">
    <source>
        <dbReference type="SAM" id="MobiDB-lite"/>
    </source>
</evidence>
<proteinExistence type="predicted"/>
<evidence type="ECO:0000313" key="3">
    <source>
        <dbReference type="EMBL" id="MBK0330236.1"/>
    </source>
</evidence>
<feature type="region of interest" description="Disordered" evidence="1">
    <location>
        <begin position="1"/>
        <end position="27"/>
    </location>
</feature>
<dbReference type="Gene3D" id="3.40.630.30">
    <property type="match status" value="1"/>
</dbReference>
<dbReference type="Pfam" id="PF13508">
    <property type="entry name" value="Acetyltransf_7"/>
    <property type="match status" value="1"/>
</dbReference>
<sequence>MSENDTPARTSHRDIHSKSAQAVSHSASAVRPYELHDEPSWLRCRVLAFLDTCYYDDVWQERPADPSIQLVAAVPANNGEGGDEIVGILDVEVDGELATIDTIAVHPDHRREGIADALLEVGLRRLPTNVSLLDAWTREDEPAHAWYRANGFSESDHYLHVYKGWRESADGWTAPPPLGCPVMAFCHADLADEAEARARFARVYVCRRFSRPVVPAAPTLQG</sequence>
<dbReference type="CDD" id="cd04301">
    <property type="entry name" value="NAT_SF"/>
    <property type="match status" value="1"/>
</dbReference>
<evidence type="ECO:0000259" key="2">
    <source>
        <dbReference type="PROSITE" id="PS51186"/>
    </source>
</evidence>
<comment type="caution">
    <text evidence="3">The sequence shown here is derived from an EMBL/GenBank/DDBJ whole genome shotgun (WGS) entry which is preliminary data.</text>
</comment>
<dbReference type="InterPro" id="IPR000182">
    <property type="entry name" value="GNAT_dom"/>
</dbReference>
<dbReference type="SUPFAM" id="SSF55729">
    <property type="entry name" value="Acyl-CoA N-acyltransferases (Nat)"/>
    <property type="match status" value="1"/>
</dbReference>
<dbReference type="Proteomes" id="UP000612352">
    <property type="component" value="Unassembled WGS sequence"/>
</dbReference>
<keyword evidence="4" id="KW-1185">Reference proteome</keyword>
<name>A0ABS1B6I6_9MICO</name>
<feature type="compositionally biased region" description="Low complexity" evidence="1">
    <location>
        <begin position="18"/>
        <end position="27"/>
    </location>
</feature>
<dbReference type="RefSeq" id="WP_200500872.1">
    <property type="nucleotide sequence ID" value="NZ_JAEDAJ010000001.1"/>
</dbReference>
<protein>
    <submittedName>
        <fullName evidence="3">GNAT family N-acetyltransferase</fullName>
    </submittedName>
</protein>
<feature type="domain" description="N-acetyltransferase" evidence="2">
    <location>
        <begin position="28"/>
        <end position="177"/>
    </location>
</feature>
<accession>A0ABS1B6I6</accession>
<evidence type="ECO:0000313" key="4">
    <source>
        <dbReference type="Proteomes" id="UP000612352"/>
    </source>
</evidence>
<dbReference type="EMBL" id="JAEDAJ010000001">
    <property type="protein sequence ID" value="MBK0330236.1"/>
    <property type="molecule type" value="Genomic_DNA"/>
</dbReference>
<dbReference type="InterPro" id="IPR016181">
    <property type="entry name" value="Acyl_CoA_acyltransferase"/>
</dbReference>
<reference evidence="3 4" key="1">
    <citation type="submission" date="2020-12" db="EMBL/GenBank/DDBJ databases">
        <title>Brachybacterium sp. MASK1Z-5, whole genome shotgun sequence.</title>
        <authorList>
            <person name="Tuo L."/>
        </authorList>
    </citation>
    <scope>NUCLEOTIDE SEQUENCE [LARGE SCALE GENOMIC DNA]</scope>
    <source>
        <strain evidence="3 4">MASK1Z-5</strain>
    </source>
</reference>